<protein>
    <submittedName>
        <fullName evidence="2">Uncharacterized protein</fullName>
    </submittedName>
</protein>
<evidence type="ECO:0000256" key="1">
    <source>
        <dbReference type="SAM" id="MobiDB-lite"/>
    </source>
</evidence>
<comment type="caution">
    <text evidence="2">The sequence shown here is derived from an EMBL/GenBank/DDBJ whole genome shotgun (WGS) entry which is preliminary data.</text>
</comment>
<feature type="region of interest" description="Disordered" evidence="1">
    <location>
        <begin position="1"/>
        <end position="81"/>
    </location>
</feature>
<proteinExistence type="predicted"/>
<evidence type="ECO:0000313" key="3">
    <source>
        <dbReference type="Proteomes" id="UP001430953"/>
    </source>
</evidence>
<dbReference type="Proteomes" id="UP001430953">
    <property type="component" value="Unassembled WGS sequence"/>
</dbReference>
<gene>
    <name evidence="2" type="ORF">PUN28_016620</name>
</gene>
<name>A0AAW2ERS2_9HYME</name>
<feature type="compositionally biased region" description="Polar residues" evidence="1">
    <location>
        <begin position="1"/>
        <end position="12"/>
    </location>
</feature>
<reference evidence="2 3" key="1">
    <citation type="submission" date="2023-03" db="EMBL/GenBank/DDBJ databases">
        <title>High recombination rates correlate with genetic variation in Cardiocondyla obscurior ants.</title>
        <authorList>
            <person name="Errbii M."/>
        </authorList>
    </citation>
    <scope>NUCLEOTIDE SEQUENCE [LARGE SCALE GENOMIC DNA]</scope>
    <source>
        <strain evidence="2">Alpha-2009</strain>
        <tissue evidence="2">Whole body</tissue>
    </source>
</reference>
<feature type="compositionally biased region" description="Basic and acidic residues" evidence="1">
    <location>
        <begin position="61"/>
        <end position="81"/>
    </location>
</feature>
<evidence type="ECO:0000313" key="2">
    <source>
        <dbReference type="EMBL" id="KAL0105089.1"/>
    </source>
</evidence>
<organism evidence="2 3">
    <name type="scientific">Cardiocondyla obscurior</name>
    <dbReference type="NCBI Taxonomy" id="286306"/>
    <lineage>
        <taxon>Eukaryota</taxon>
        <taxon>Metazoa</taxon>
        <taxon>Ecdysozoa</taxon>
        <taxon>Arthropoda</taxon>
        <taxon>Hexapoda</taxon>
        <taxon>Insecta</taxon>
        <taxon>Pterygota</taxon>
        <taxon>Neoptera</taxon>
        <taxon>Endopterygota</taxon>
        <taxon>Hymenoptera</taxon>
        <taxon>Apocrita</taxon>
        <taxon>Aculeata</taxon>
        <taxon>Formicoidea</taxon>
        <taxon>Formicidae</taxon>
        <taxon>Myrmicinae</taxon>
        <taxon>Cardiocondyla</taxon>
    </lineage>
</organism>
<sequence>MRNDAVRSSSSWLAPHGCSAFPNTHETTSNYSHARTHAHGAGETRGRDVPEAPYNYAEVLQAEREKEREREKKTESDPRQF</sequence>
<feature type="compositionally biased region" description="Polar residues" evidence="1">
    <location>
        <begin position="21"/>
        <end position="33"/>
    </location>
</feature>
<accession>A0AAW2ERS2</accession>
<dbReference type="AlphaFoldDB" id="A0AAW2ERS2"/>
<dbReference type="EMBL" id="JADYXP020000019">
    <property type="protein sequence ID" value="KAL0105089.1"/>
    <property type="molecule type" value="Genomic_DNA"/>
</dbReference>
<feature type="compositionally biased region" description="Basic and acidic residues" evidence="1">
    <location>
        <begin position="40"/>
        <end position="50"/>
    </location>
</feature>
<keyword evidence="3" id="KW-1185">Reference proteome</keyword>